<proteinExistence type="predicted"/>
<dbReference type="InParanoid" id="F0XTH3"/>
<sequence length="144" mass="15257">MFSIRLRIIIVSVDSSSTVAVASTLANGPWSSRTDASDCSHSAAVHGAVFTRNLSIRLCRTGVESQNKYTCYPFQSKQGRGPPKDGQNLRVKTYGATPSVAANFTSNGPELGMVGDTRTRTKDPSSSERGILTTWGDSSAIAGV</sequence>
<keyword evidence="3" id="KW-1185">Reference proteome</keyword>
<gene>
    <name evidence="2" type="ORF">CMQ_4350</name>
</gene>
<evidence type="ECO:0000313" key="3">
    <source>
        <dbReference type="Proteomes" id="UP000007796"/>
    </source>
</evidence>
<protein>
    <submittedName>
        <fullName evidence="2">Uncharacterized protein</fullName>
    </submittedName>
</protein>
<reference evidence="2 3" key="1">
    <citation type="journal article" date="2011" name="Proc. Natl. Acad. Sci. U.S.A.">
        <title>Genome and transcriptome analyses of the mountain pine beetle-fungal symbiont Grosmannia clavigera, a lodgepole pine pathogen.</title>
        <authorList>
            <person name="DiGuistini S."/>
            <person name="Wang Y."/>
            <person name="Liao N.Y."/>
            <person name="Taylor G."/>
            <person name="Tanguay P."/>
            <person name="Feau N."/>
            <person name="Henrissat B."/>
            <person name="Chan S.K."/>
            <person name="Hesse-Orce U."/>
            <person name="Alamouti S.M."/>
            <person name="Tsui C.K.M."/>
            <person name="Docking R.T."/>
            <person name="Levasseur A."/>
            <person name="Haridas S."/>
            <person name="Robertson G."/>
            <person name="Birol I."/>
            <person name="Holt R.A."/>
            <person name="Marra M.A."/>
            <person name="Hamelin R.C."/>
            <person name="Hirst M."/>
            <person name="Jones S.J.M."/>
            <person name="Bohlmann J."/>
            <person name="Breuil C."/>
        </authorList>
    </citation>
    <scope>NUCLEOTIDE SEQUENCE [LARGE SCALE GENOMIC DNA]</scope>
    <source>
        <strain evidence="3">kw1407 / UAMH 11150</strain>
    </source>
</reference>
<dbReference type="GeneID" id="25977552"/>
<dbReference type="HOGENOM" id="CLU_1796674_0_0_1"/>
<feature type="compositionally biased region" description="Basic and acidic residues" evidence="1">
    <location>
        <begin position="117"/>
        <end position="126"/>
    </location>
</feature>
<dbReference type="AlphaFoldDB" id="F0XTH3"/>
<feature type="region of interest" description="Disordered" evidence="1">
    <location>
        <begin position="107"/>
        <end position="132"/>
    </location>
</feature>
<dbReference type="EMBL" id="GL630006">
    <property type="protein sequence ID" value="EFW98498.1"/>
    <property type="molecule type" value="Genomic_DNA"/>
</dbReference>
<evidence type="ECO:0000256" key="1">
    <source>
        <dbReference type="SAM" id="MobiDB-lite"/>
    </source>
</evidence>
<accession>F0XTH3</accession>
<name>F0XTH3_GROCL</name>
<dbReference type="RefSeq" id="XP_014167981.1">
    <property type="nucleotide sequence ID" value="XM_014312506.1"/>
</dbReference>
<dbReference type="Proteomes" id="UP000007796">
    <property type="component" value="Unassembled WGS sequence"/>
</dbReference>
<organism evidence="3">
    <name type="scientific">Grosmannia clavigera (strain kw1407 / UAMH 11150)</name>
    <name type="common">Blue stain fungus</name>
    <name type="synonym">Graphiocladiella clavigera</name>
    <dbReference type="NCBI Taxonomy" id="655863"/>
    <lineage>
        <taxon>Eukaryota</taxon>
        <taxon>Fungi</taxon>
        <taxon>Dikarya</taxon>
        <taxon>Ascomycota</taxon>
        <taxon>Pezizomycotina</taxon>
        <taxon>Sordariomycetes</taxon>
        <taxon>Sordariomycetidae</taxon>
        <taxon>Ophiostomatales</taxon>
        <taxon>Ophiostomataceae</taxon>
        <taxon>Leptographium</taxon>
    </lineage>
</organism>
<evidence type="ECO:0000313" key="2">
    <source>
        <dbReference type="EMBL" id="EFW98498.1"/>
    </source>
</evidence>